<dbReference type="KEGG" id="spu:100890744"/>
<dbReference type="Proteomes" id="UP000007110">
    <property type="component" value="Unassembled WGS sequence"/>
</dbReference>
<dbReference type="PANTHER" id="PTHR31901">
    <property type="entry name" value="GH3 DOMAIN-CONTAINING PROTEIN"/>
    <property type="match status" value="1"/>
</dbReference>
<dbReference type="OrthoDB" id="10004661at2759"/>
<keyword evidence="1" id="KW-0472">Membrane</keyword>
<dbReference type="Pfam" id="PF23572">
    <property type="entry name" value="GH3_C"/>
    <property type="match status" value="1"/>
</dbReference>
<accession>A0A7M7GFP4</accession>
<feature type="transmembrane region" description="Helical" evidence="1">
    <location>
        <begin position="7"/>
        <end position="28"/>
    </location>
</feature>
<dbReference type="Pfam" id="PF23571">
    <property type="entry name" value="GH3_M"/>
    <property type="match status" value="1"/>
</dbReference>
<keyword evidence="1" id="KW-0812">Transmembrane</keyword>
<dbReference type="PROSITE" id="PS00455">
    <property type="entry name" value="AMP_BINDING"/>
    <property type="match status" value="1"/>
</dbReference>
<evidence type="ECO:0000313" key="5">
    <source>
        <dbReference type="Proteomes" id="UP000007110"/>
    </source>
</evidence>
<feature type="transmembrane region" description="Helical" evidence="1">
    <location>
        <begin position="34"/>
        <end position="55"/>
    </location>
</feature>
<evidence type="ECO:0000259" key="3">
    <source>
        <dbReference type="Pfam" id="PF23572"/>
    </source>
</evidence>
<feature type="transmembrane region" description="Helical" evidence="1">
    <location>
        <begin position="62"/>
        <end position="82"/>
    </location>
</feature>
<dbReference type="InterPro" id="IPR020845">
    <property type="entry name" value="AMP-binding_CS"/>
</dbReference>
<dbReference type="RefSeq" id="XP_003725957.2">
    <property type="nucleotide sequence ID" value="XM_003725909.3"/>
</dbReference>
<dbReference type="Pfam" id="PF03321">
    <property type="entry name" value="GH3"/>
    <property type="match status" value="1"/>
</dbReference>
<dbReference type="InterPro" id="IPR055377">
    <property type="entry name" value="GH3_M"/>
</dbReference>
<feature type="domain" description="GH3 middle" evidence="2">
    <location>
        <begin position="418"/>
        <end position="490"/>
    </location>
</feature>
<dbReference type="InterPro" id="IPR004993">
    <property type="entry name" value="GH3"/>
</dbReference>
<name>A0A7M7GFP4_STRPU</name>
<dbReference type="OMA" id="ILCENAV"/>
<reference evidence="4" key="2">
    <citation type="submission" date="2021-01" db="UniProtKB">
        <authorList>
            <consortium name="EnsemblMetazoa"/>
        </authorList>
    </citation>
    <scope>IDENTIFICATION</scope>
</reference>
<keyword evidence="1" id="KW-1133">Transmembrane helix</keyword>
<organism evidence="4 5">
    <name type="scientific">Strongylocentrotus purpuratus</name>
    <name type="common">Purple sea urchin</name>
    <dbReference type="NCBI Taxonomy" id="7668"/>
    <lineage>
        <taxon>Eukaryota</taxon>
        <taxon>Metazoa</taxon>
        <taxon>Echinodermata</taxon>
        <taxon>Eleutherozoa</taxon>
        <taxon>Echinozoa</taxon>
        <taxon>Echinoidea</taxon>
        <taxon>Euechinoidea</taxon>
        <taxon>Echinacea</taxon>
        <taxon>Camarodonta</taxon>
        <taxon>Echinidea</taxon>
        <taxon>Strongylocentrotidae</taxon>
        <taxon>Strongylocentrotus</taxon>
    </lineage>
</organism>
<dbReference type="PANTHER" id="PTHR31901:SF9">
    <property type="entry name" value="GH3 DOMAIN-CONTAINING PROTEIN"/>
    <property type="match status" value="1"/>
</dbReference>
<dbReference type="GO" id="GO:0016881">
    <property type="term" value="F:acid-amino acid ligase activity"/>
    <property type="evidence" value="ECO:0000318"/>
    <property type="project" value="GO_Central"/>
</dbReference>
<protein>
    <submittedName>
        <fullName evidence="4">Uncharacterized protein</fullName>
    </submittedName>
</protein>
<dbReference type="EnsemblMetazoa" id="XM_003725909">
    <property type="protein sequence ID" value="XP_003725957"/>
    <property type="gene ID" value="LOC100890744"/>
</dbReference>
<keyword evidence="5" id="KW-1185">Reference proteome</keyword>
<dbReference type="InParanoid" id="A0A7M7GFP4"/>
<evidence type="ECO:0000256" key="1">
    <source>
        <dbReference type="SAM" id="Phobius"/>
    </source>
</evidence>
<dbReference type="AlphaFoldDB" id="A0A7M7GFP4"/>
<evidence type="ECO:0000259" key="2">
    <source>
        <dbReference type="Pfam" id="PF23571"/>
    </source>
</evidence>
<proteinExistence type="predicted"/>
<reference evidence="5" key="1">
    <citation type="submission" date="2015-02" db="EMBL/GenBank/DDBJ databases">
        <title>Genome sequencing for Strongylocentrotus purpuratus.</title>
        <authorList>
            <person name="Murali S."/>
            <person name="Liu Y."/>
            <person name="Vee V."/>
            <person name="English A."/>
            <person name="Wang M."/>
            <person name="Skinner E."/>
            <person name="Han Y."/>
            <person name="Muzny D.M."/>
            <person name="Worley K.C."/>
            <person name="Gibbs R.A."/>
        </authorList>
    </citation>
    <scope>NUCLEOTIDE SEQUENCE</scope>
</reference>
<sequence>MKNQNRIIVAGIGSFTLGIALLSFLVFGGHHYHFVVYVTLGWVVTVLMASSLAFLHIGSFDCCQFTPGHVLVLKYIIVYWLGKSKTRKYCESFDCSTKDCSTYQADFLLKKIRRCEDTVYGQDFNFRGISSVEDFIKKHPLTSYDHYQEYIKRVADGEVGVMSYTNPAFLGMTSGTTGNAKLFPVSNENLADLSGSAAAVSTDLQTRLGIEVTGPLVVSCCLLTGVPIGRSEGGIPKGPVTSFMMPDSIKEIIFSTPLVGYKIMDESTAMYVHALFALRDENLSAVWAPFASSLYIFFRLLEASWKKLAQDIRRGSVSDDIPALSDKDRKEINARLLPMPERADELEMQFRIGFDNIVSRLWPRMPSISGTTSGSMQTYVKRLKKYTGDLQMLSRYYISTEGLIGYAIGFPDDGQTEYVCIPDGLFYEFIPISNCNESSPATVLMEDVKKGECYEVVITNKDGLYRYRMGDVILITRFYNKAPVFQFQYRRGELLNLCSEKTSEVMITTALNDTVKIWKGAEIVQYACAESPLYEEATGENSTSNSLYYVIFVELSIPVDTILLSSVKEHDEFEREFDANLRGANDSYYDNQRQAGKLQLPRIIFVDGRAFPGLRDYMLENSTASASQFKLPRKLRKMEWILTLLKHEVKDLGIER</sequence>
<feature type="domain" description="GH3 C-terminal" evidence="3">
    <location>
        <begin position="509"/>
        <end position="636"/>
    </location>
</feature>
<dbReference type="InterPro" id="IPR055378">
    <property type="entry name" value="GH3_C"/>
</dbReference>
<dbReference type="GeneID" id="100890744"/>
<evidence type="ECO:0000313" key="4">
    <source>
        <dbReference type="EnsemblMetazoa" id="XP_003725957"/>
    </source>
</evidence>
<dbReference type="GO" id="GO:0005737">
    <property type="term" value="C:cytoplasm"/>
    <property type="evidence" value="ECO:0000318"/>
    <property type="project" value="GO_Central"/>
</dbReference>